<dbReference type="PANTHER" id="PTHR30558">
    <property type="entry name" value="EXBD MEMBRANE COMPONENT OF PMF-DRIVEN MACROMOLECULE IMPORT SYSTEM"/>
    <property type="match status" value="1"/>
</dbReference>
<comment type="caution">
    <text evidence="9">The sequence shown here is derived from an EMBL/GenBank/DDBJ whole genome shotgun (WGS) entry which is preliminary data.</text>
</comment>
<keyword evidence="3" id="KW-1003">Cell membrane</keyword>
<evidence type="ECO:0000256" key="1">
    <source>
        <dbReference type="ARBA" id="ARBA00004162"/>
    </source>
</evidence>
<evidence type="ECO:0000313" key="10">
    <source>
        <dbReference type="Proteomes" id="UP000075766"/>
    </source>
</evidence>
<evidence type="ECO:0000256" key="6">
    <source>
        <dbReference type="ARBA" id="ARBA00023136"/>
    </source>
</evidence>
<keyword evidence="7" id="KW-0813">Transport</keyword>
<keyword evidence="7" id="KW-0653">Protein transport</keyword>
<feature type="transmembrane region" description="Helical" evidence="8">
    <location>
        <begin position="15"/>
        <end position="35"/>
    </location>
</feature>
<dbReference type="RefSeq" id="WP_062274001.1">
    <property type="nucleotide sequence ID" value="NZ_LSYU01000040.1"/>
</dbReference>
<evidence type="ECO:0000256" key="5">
    <source>
        <dbReference type="ARBA" id="ARBA00022989"/>
    </source>
</evidence>
<accession>A0ABR5VIC6</accession>
<comment type="similarity">
    <text evidence="2 7">Belongs to the ExbD/TolR family.</text>
</comment>
<reference evidence="9 10" key="1">
    <citation type="submission" date="2016-02" db="EMBL/GenBank/DDBJ databases">
        <title>Genome sequence of Marichromatium gracile YL-28, a purple sulfur bacterium.</title>
        <authorList>
            <person name="Zhao C."/>
            <person name="Hong X."/>
            <person name="Chen S."/>
            <person name="Yang S."/>
        </authorList>
    </citation>
    <scope>NUCLEOTIDE SEQUENCE [LARGE SCALE GENOMIC DNA]</scope>
    <source>
        <strain evidence="9 10">YL28</strain>
    </source>
</reference>
<dbReference type="Gene3D" id="3.30.420.270">
    <property type="match status" value="1"/>
</dbReference>
<proteinExistence type="inferred from homology"/>
<sequence length="142" mass="15117">MNLRPQRKAPIDINLTPLIDVVFLLLIFFMVSTSFKDEARLRVQLPEAEGVAAPAEEPPETLTIVIDAEGVFFLGDERVLGDDAATLGRAIAAALAGRDSAPVLIQADARTPHQAVMTALDATARQGLNQVAFAATRNGEAP</sequence>
<dbReference type="PANTHER" id="PTHR30558:SF3">
    <property type="entry name" value="BIOPOLYMER TRANSPORT PROTEIN EXBD-RELATED"/>
    <property type="match status" value="1"/>
</dbReference>
<keyword evidence="6 8" id="KW-0472">Membrane</keyword>
<evidence type="ECO:0000256" key="4">
    <source>
        <dbReference type="ARBA" id="ARBA00022692"/>
    </source>
</evidence>
<keyword evidence="4 7" id="KW-0812">Transmembrane</keyword>
<evidence type="ECO:0000256" key="3">
    <source>
        <dbReference type="ARBA" id="ARBA00022475"/>
    </source>
</evidence>
<evidence type="ECO:0000256" key="8">
    <source>
        <dbReference type="SAM" id="Phobius"/>
    </source>
</evidence>
<dbReference type="EMBL" id="LSYU01000040">
    <property type="protein sequence ID" value="KXX65090.1"/>
    <property type="molecule type" value="Genomic_DNA"/>
</dbReference>
<evidence type="ECO:0000256" key="7">
    <source>
        <dbReference type="RuleBase" id="RU003879"/>
    </source>
</evidence>
<dbReference type="Pfam" id="PF02472">
    <property type="entry name" value="ExbD"/>
    <property type="match status" value="1"/>
</dbReference>
<gene>
    <name evidence="9" type="ORF">AY586_11530</name>
</gene>
<dbReference type="Proteomes" id="UP000075766">
    <property type="component" value="Unassembled WGS sequence"/>
</dbReference>
<protein>
    <submittedName>
        <fullName evidence="9">Biopolymer transporter</fullName>
    </submittedName>
</protein>
<dbReference type="InterPro" id="IPR003400">
    <property type="entry name" value="ExbD"/>
</dbReference>
<name>A0ABR5VIC6_MARGR</name>
<organism evidence="9 10">
    <name type="scientific">Marichromatium gracile</name>
    <name type="common">Chromatium gracile</name>
    <dbReference type="NCBI Taxonomy" id="1048"/>
    <lineage>
        <taxon>Bacteria</taxon>
        <taxon>Pseudomonadati</taxon>
        <taxon>Pseudomonadota</taxon>
        <taxon>Gammaproteobacteria</taxon>
        <taxon>Chromatiales</taxon>
        <taxon>Chromatiaceae</taxon>
        <taxon>Marichromatium</taxon>
    </lineage>
</organism>
<keyword evidence="10" id="KW-1185">Reference proteome</keyword>
<evidence type="ECO:0000256" key="2">
    <source>
        <dbReference type="ARBA" id="ARBA00005811"/>
    </source>
</evidence>
<evidence type="ECO:0000313" key="9">
    <source>
        <dbReference type="EMBL" id="KXX65090.1"/>
    </source>
</evidence>
<keyword evidence="5 8" id="KW-1133">Transmembrane helix</keyword>
<comment type="subcellular location">
    <subcellularLocation>
        <location evidence="1">Cell membrane</location>
        <topology evidence="1">Single-pass membrane protein</topology>
    </subcellularLocation>
    <subcellularLocation>
        <location evidence="7">Cell membrane</location>
        <topology evidence="7">Single-pass type II membrane protein</topology>
    </subcellularLocation>
</comment>